<keyword evidence="2" id="KW-0240">DNA-directed RNA polymerase</keyword>
<name>A0A4D7CTQ2_9ENTE</name>
<accession>A0A4D7CTQ2</accession>
<dbReference type="InterPro" id="IPR000394">
    <property type="entry name" value="RNA_pol_sigma_54"/>
</dbReference>
<evidence type="ECO:0000256" key="7">
    <source>
        <dbReference type="ARBA" id="ARBA00023125"/>
    </source>
</evidence>
<dbReference type="PROSITE" id="PS50044">
    <property type="entry name" value="SIGMA54_3"/>
    <property type="match status" value="1"/>
</dbReference>
<dbReference type="GO" id="GO:0003677">
    <property type="term" value="F:DNA binding"/>
    <property type="evidence" value="ECO:0007669"/>
    <property type="project" value="UniProtKB-KW"/>
</dbReference>
<dbReference type="NCBIfam" id="TIGR02395">
    <property type="entry name" value="rpoN_sigma"/>
    <property type="match status" value="1"/>
</dbReference>
<evidence type="ECO:0000256" key="4">
    <source>
        <dbReference type="ARBA" id="ARBA00022695"/>
    </source>
</evidence>
<evidence type="ECO:0000256" key="2">
    <source>
        <dbReference type="ARBA" id="ARBA00022478"/>
    </source>
</evidence>
<dbReference type="PIRSF" id="PIRSF000774">
    <property type="entry name" value="RpoN"/>
    <property type="match status" value="1"/>
</dbReference>
<dbReference type="Proteomes" id="UP000298615">
    <property type="component" value="Chromosome"/>
</dbReference>
<dbReference type="InterPro" id="IPR001387">
    <property type="entry name" value="Cro/C1-type_HTH"/>
</dbReference>
<dbReference type="PROSITE" id="PS00717">
    <property type="entry name" value="SIGMA54_1"/>
    <property type="match status" value="1"/>
</dbReference>
<dbReference type="EMBL" id="CP039712">
    <property type="protein sequence ID" value="QCI86514.1"/>
    <property type="molecule type" value="Genomic_DNA"/>
</dbReference>
<evidence type="ECO:0000256" key="3">
    <source>
        <dbReference type="ARBA" id="ARBA00022679"/>
    </source>
</evidence>
<evidence type="ECO:0000256" key="6">
    <source>
        <dbReference type="ARBA" id="ARBA00023082"/>
    </source>
</evidence>
<organism evidence="9 10">
    <name type="scientific">Vagococcus zengguangii</name>
    <dbReference type="NCBI Taxonomy" id="2571750"/>
    <lineage>
        <taxon>Bacteria</taxon>
        <taxon>Bacillati</taxon>
        <taxon>Bacillota</taxon>
        <taxon>Bacilli</taxon>
        <taxon>Lactobacillales</taxon>
        <taxon>Enterococcaceae</taxon>
        <taxon>Vagococcus</taxon>
    </lineage>
</organism>
<dbReference type="InterPro" id="IPR038709">
    <property type="entry name" value="RpoN_core-bd_sf"/>
</dbReference>
<dbReference type="Pfam" id="PF00309">
    <property type="entry name" value="Sigma54_AID"/>
    <property type="match status" value="1"/>
</dbReference>
<dbReference type="PRINTS" id="PR00045">
    <property type="entry name" value="SIGMA54FCT"/>
</dbReference>
<evidence type="ECO:0000256" key="8">
    <source>
        <dbReference type="ARBA" id="ARBA00023163"/>
    </source>
</evidence>
<reference evidence="9 10" key="1">
    <citation type="submission" date="2019-04" db="EMBL/GenBank/DDBJ databases">
        <title>Vagococcus sp. nov., isolated from faeces of yaks (Bos grunniens).</title>
        <authorList>
            <person name="Ge Y."/>
        </authorList>
    </citation>
    <scope>NUCLEOTIDE SEQUENCE [LARGE SCALE GENOMIC DNA]</scope>
    <source>
        <strain evidence="9 10">MN-17</strain>
    </source>
</reference>
<comment type="similarity">
    <text evidence="1">Belongs to the sigma-54 factor family.</text>
</comment>
<dbReference type="GO" id="GO:0001216">
    <property type="term" value="F:DNA-binding transcription activator activity"/>
    <property type="evidence" value="ECO:0007669"/>
    <property type="project" value="InterPro"/>
</dbReference>
<keyword evidence="8" id="KW-0804">Transcription</keyword>
<dbReference type="Gene3D" id="1.10.10.60">
    <property type="entry name" value="Homeodomain-like"/>
    <property type="match status" value="1"/>
</dbReference>
<keyword evidence="10" id="KW-1185">Reference proteome</keyword>
<dbReference type="InterPro" id="IPR007634">
    <property type="entry name" value="RNA_pol_sigma_54_DNA-bd"/>
</dbReference>
<dbReference type="PANTHER" id="PTHR32248:SF4">
    <property type="entry name" value="RNA POLYMERASE SIGMA-54 FACTOR"/>
    <property type="match status" value="1"/>
</dbReference>
<keyword evidence="3" id="KW-0808">Transferase</keyword>
<dbReference type="InterPro" id="IPR007046">
    <property type="entry name" value="RNA_pol_sigma_54_core-bd"/>
</dbReference>
<dbReference type="CDD" id="cd00093">
    <property type="entry name" value="HTH_XRE"/>
    <property type="match status" value="1"/>
</dbReference>
<dbReference type="GO" id="GO:0000428">
    <property type="term" value="C:DNA-directed RNA polymerase complex"/>
    <property type="evidence" value="ECO:0007669"/>
    <property type="project" value="UniProtKB-KW"/>
</dbReference>
<dbReference type="PANTHER" id="PTHR32248">
    <property type="entry name" value="RNA POLYMERASE SIGMA-54 FACTOR"/>
    <property type="match status" value="1"/>
</dbReference>
<sequence length="444" mass="51150">MLNFSHQLNQQQKQSQKLAMTQALQQSIQILQYSTDDLLAYLENKTLENPLMEMDVTTGIYDEPYAVRGASYQGDDEQNVFANIPDNSVSLFEYLIEQIHLNYRDTYLRQLIIFLVEFIDVNGYLSIDLEDAAEKTGSEYIQMLDALTLLQQLDPPGVGARDLQEALMLQIERDESAPEMAYIVLEEHFESFANKKWKPIASQYKISLADIQEIYDYVQTLTPNPGAGFGESFEHQIYPDIIVKEEDGMLSVLSTKRGQPNIVFQKKYFDQMNQSDDKEVKKYLKEKQAEFEWLQKSVLQRGETILRVGEEIVKRQHAFFTDPNRPLKPLKLKELAEIIGVHESTISRAVNGKYLQTDFGVFELRHFFTTAVGGSESEEETSASNVQQLVQRIVDQEDKRKPLSDQKILELLKEQGVEISRRTVAKYRDILGIPSSTNRKRYES</sequence>
<dbReference type="GO" id="GO:0006352">
    <property type="term" value="P:DNA-templated transcription initiation"/>
    <property type="evidence" value="ECO:0007669"/>
    <property type="project" value="InterPro"/>
</dbReference>
<keyword evidence="7" id="KW-0238">DNA-binding</keyword>
<evidence type="ECO:0000256" key="1">
    <source>
        <dbReference type="ARBA" id="ARBA00008798"/>
    </source>
</evidence>
<dbReference type="Pfam" id="PF04963">
    <property type="entry name" value="Sigma54_CBD"/>
    <property type="match status" value="1"/>
</dbReference>
<evidence type="ECO:0000256" key="5">
    <source>
        <dbReference type="ARBA" id="ARBA00023015"/>
    </source>
</evidence>
<dbReference type="Pfam" id="PF04552">
    <property type="entry name" value="Sigma54_DBD"/>
    <property type="match status" value="1"/>
</dbReference>
<gene>
    <name evidence="9" type="ORF">FA707_05810</name>
</gene>
<proteinExistence type="inferred from homology"/>
<dbReference type="PROSITE" id="PS00718">
    <property type="entry name" value="SIGMA54_2"/>
    <property type="match status" value="1"/>
</dbReference>
<keyword evidence="4" id="KW-0548">Nucleotidyltransferase</keyword>
<dbReference type="KEGG" id="vao:FA707_05810"/>
<evidence type="ECO:0000313" key="9">
    <source>
        <dbReference type="EMBL" id="QCI86514.1"/>
    </source>
</evidence>
<dbReference type="OrthoDB" id="9814402at2"/>
<keyword evidence="6" id="KW-0731">Sigma factor</keyword>
<dbReference type="GO" id="GO:0016987">
    <property type="term" value="F:sigma factor activity"/>
    <property type="evidence" value="ECO:0007669"/>
    <property type="project" value="UniProtKB-KW"/>
</dbReference>
<keyword evidence="5" id="KW-0805">Transcription regulation</keyword>
<dbReference type="Gene3D" id="1.10.10.1330">
    <property type="entry name" value="RNA polymerase sigma-54 factor, core-binding domain"/>
    <property type="match status" value="1"/>
</dbReference>
<dbReference type="GO" id="GO:0016779">
    <property type="term" value="F:nucleotidyltransferase activity"/>
    <property type="evidence" value="ECO:0007669"/>
    <property type="project" value="UniProtKB-KW"/>
</dbReference>
<dbReference type="AlphaFoldDB" id="A0A4D7CTQ2"/>
<protein>
    <submittedName>
        <fullName evidence="9">RNA polymerase factor sigma-54</fullName>
    </submittedName>
</protein>
<evidence type="ECO:0000313" key="10">
    <source>
        <dbReference type="Proteomes" id="UP000298615"/>
    </source>
</evidence>